<dbReference type="NCBIfam" id="TIGR01312">
    <property type="entry name" value="XylB"/>
    <property type="match status" value="1"/>
</dbReference>
<evidence type="ECO:0000256" key="3">
    <source>
        <dbReference type="ARBA" id="ARBA00022679"/>
    </source>
</evidence>
<name>A0ABP7ZP19_9MICO</name>
<dbReference type="InterPro" id="IPR006000">
    <property type="entry name" value="Xylulokinase"/>
</dbReference>
<dbReference type="InterPro" id="IPR050406">
    <property type="entry name" value="FGGY_Carb_Kinase"/>
</dbReference>
<keyword evidence="2 8" id="KW-0859">Xylose metabolism</keyword>
<evidence type="ECO:0000256" key="4">
    <source>
        <dbReference type="ARBA" id="ARBA00022741"/>
    </source>
</evidence>
<keyword evidence="5 8" id="KW-0418">Kinase</keyword>
<evidence type="ECO:0000256" key="5">
    <source>
        <dbReference type="ARBA" id="ARBA00022777"/>
    </source>
</evidence>
<comment type="function">
    <text evidence="8">Catalyzes the phosphorylation of D-xylulose to D-xylulose 5-phosphate.</text>
</comment>
<evidence type="ECO:0000256" key="8">
    <source>
        <dbReference type="HAMAP-Rule" id="MF_02220"/>
    </source>
</evidence>
<dbReference type="EC" id="2.7.1.17" evidence="8 10"/>
<accession>A0ABP7ZP19</accession>
<evidence type="ECO:0000256" key="9">
    <source>
        <dbReference type="RuleBase" id="RU003733"/>
    </source>
</evidence>
<dbReference type="SUPFAM" id="SSF53067">
    <property type="entry name" value="Actin-like ATPase domain"/>
    <property type="match status" value="2"/>
</dbReference>
<dbReference type="RefSeq" id="WP_344792889.1">
    <property type="nucleotide sequence ID" value="NZ_BAABBV010000002.1"/>
</dbReference>
<evidence type="ECO:0000313" key="14">
    <source>
        <dbReference type="Proteomes" id="UP001415169"/>
    </source>
</evidence>
<keyword evidence="14" id="KW-1185">Reference proteome</keyword>
<organism evidence="13 14">
    <name type="scientific">Gryllotalpicola daejeonensis</name>
    <dbReference type="NCBI Taxonomy" id="993087"/>
    <lineage>
        <taxon>Bacteria</taxon>
        <taxon>Bacillati</taxon>
        <taxon>Actinomycetota</taxon>
        <taxon>Actinomycetes</taxon>
        <taxon>Micrococcales</taxon>
        <taxon>Microbacteriaceae</taxon>
        <taxon>Gryllotalpicola</taxon>
    </lineage>
</organism>
<protein>
    <recommendedName>
        <fullName evidence="8 10">Xylulose kinase</fullName>
        <shortName evidence="8 10">Xylulokinase</shortName>
        <ecNumber evidence="8 10">2.7.1.17</ecNumber>
    </recommendedName>
</protein>
<keyword evidence="6 8" id="KW-0067">ATP-binding</keyword>
<feature type="domain" description="Carbohydrate kinase FGGY N-terminal" evidence="11">
    <location>
        <begin position="4"/>
        <end position="229"/>
    </location>
</feature>
<evidence type="ECO:0000256" key="2">
    <source>
        <dbReference type="ARBA" id="ARBA00022629"/>
    </source>
</evidence>
<dbReference type="Pfam" id="PF00370">
    <property type="entry name" value="FGGY_N"/>
    <property type="match status" value="1"/>
</dbReference>
<comment type="catalytic activity">
    <reaction evidence="8 10">
        <text>D-xylulose + ATP = D-xylulose 5-phosphate + ADP + H(+)</text>
        <dbReference type="Rhea" id="RHEA:10964"/>
        <dbReference type="ChEBI" id="CHEBI:15378"/>
        <dbReference type="ChEBI" id="CHEBI:17140"/>
        <dbReference type="ChEBI" id="CHEBI:30616"/>
        <dbReference type="ChEBI" id="CHEBI:57737"/>
        <dbReference type="ChEBI" id="CHEBI:456216"/>
        <dbReference type="EC" id="2.7.1.17"/>
    </reaction>
</comment>
<dbReference type="PROSITE" id="PS00933">
    <property type="entry name" value="FGGY_KINASES_1"/>
    <property type="match status" value="1"/>
</dbReference>
<dbReference type="HAMAP" id="MF_02220">
    <property type="entry name" value="XylB"/>
    <property type="match status" value="1"/>
</dbReference>
<comment type="similarity">
    <text evidence="1 8 9">Belongs to the FGGY kinase family.</text>
</comment>
<dbReference type="Proteomes" id="UP001415169">
    <property type="component" value="Unassembled WGS sequence"/>
</dbReference>
<proteinExistence type="inferred from homology"/>
<evidence type="ECO:0000313" key="13">
    <source>
        <dbReference type="EMBL" id="GAA4166765.1"/>
    </source>
</evidence>
<feature type="binding site" evidence="8">
    <location>
        <begin position="71"/>
        <end position="72"/>
    </location>
    <ligand>
        <name>substrate</name>
    </ligand>
</feature>
<evidence type="ECO:0000256" key="7">
    <source>
        <dbReference type="ARBA" id="ARBA00023277"/>
    </source>
</evidence>
<evidence type="ECO:0000259" key="11">
    <source>
        <dbReference type="Pfam" id="PF00370"/>
    </source>
</evidence>
<dbReference type="InterPro" id="IPR018484">
    <property type="entry name" value="FGGY_N"/>
</dbReference>
<evidence type="ECO:0000256" key="1">
    <source>
        <dbReference type="ARBA" id="ARBA00009156"/>
    </source>
</evidence>
<dbReference type="Gene3D" id="3.30.420.40">
    <property type="match status" value="2"/>
</dbReference>
<dbReference type="PANTHER" id="PTHR43095:SF5">
    <property type="entry name" value="XYLULOSE KINASE"/>
    <property type="match status" value="1"/>
</dbReference>
<keyword evidence="7 8" id="KW-0119">Carbohydrate metabolism</keyword>
<keyword evidence="3 8" id="KW-0808">Transferase</keyword>
<dbReference type="CDD" id="cd07809">
    <property type="entry name" value="ASKHA_NBD_FGGY_BaXK-like"/>
    <property type="match status" value="1"/>
</dbReference>
<dbReference type="PIRSF" id="PIRSF000538">
    <property type="entry name" value="GlpK"/>
    <property type="match status" value="1"/>
</dbReference>
<comment type="caution">
    <text evidence="13">The sequence shown here is derived from an EMBL/GenBank/DDBJ whole genome shotgun (WGS) entry which is preliminary data.</text>
</comment>
<dbReference type="InterPro" id="IPR000577">
    <property type="entry name" value="Carb_kinase_FGGY"/>
</dbReference>
<dbReference type="EMBL" id="BAABBV010000002">
    <property type="protein sequence ID" value="GAA4166765.1"/>
    <property type="molecule type" value="Genomic_DNA"/>
</dbReference>
<gene>
    <name evidence="8 10 13" type="primary">xylB</name>
    <name evidence="13" type="ORF">GCM10022286_31950</name>
</gene>
<feature type="domain" description="Carbohydrate kinase FGGY C-terminal" evidence="12">
    <location>
        <begin position="251"/>
        <end position="434"/>
    </location>
</feature>
<dbReference type="Pfam" id="PF02782">
    <property type="entry name" value="FGGY_C"/>
    <property type="match status" value="1"/>
</dbReference>
<feature type="site" description="Important for activity" evidence="8">
    <location>
        <position position="8"/>
    </location>
</feature>
<sequence>MTLVAGVDSSTQSCKVVIRDLETGALVRSGRASHPDGTEVDPAAWWAALGEAIAAAGGIDDVAAISIAGQQHGMVVLDAEGRVIRPALLWNDTRSAGAAAALTDEVGADAYAKRAGLVPVASFTATKLRWLADNEPENAARVAAVALPHDWLTWRLLGYGPEGESPLGPVLDALTTDRSDASGTAYWSPFTNDYDLDLLERALGRRDVVLPRVLGPGEAAGKTPAGVLVGPGAGDNAGAALGLGAASGDVVVSLGTSGTVFAVADQPSADATGTVAGFADASGHYLPIVVTLNAARVLVSTSKLLGVDFDELAELALAAQPVSDGVVLVPYFEGERTPNLPEAKASLHGLSIASTTRENIARASIEGMLSGLGAGLDAVRGVGVEVGRVLLIGGAAQNPAVQAVAAQVFDAPVVIPEPGEYVADGGAVQAAWALTGSRPSWAVSTAATPEPDFRPEIAQQYRRYADAVLNGEATRG</sequence>
<dbReference type="InterPro" id="IPR043129">
    <property type="entry name" value="ATPase_NBD"/>
</dbReference>
<dbReference type="PROSITE" id="PS00445">
    <property type="entry name" value="FGGY_KINASES_2"/>
    <property type="match status" value="1"/>
</dbReference>
<keyword evidence="4 8" id="KW-0547">Nucleotide-binding</keyword>
<feature type="active site" description="Proton acceptor" evidence="8">
    <location>
        <position position="235"/>
    </location>
</feature>
<reference evidence="13" key="2">
    <citation type="submission" date="2023-12" db="EMBL/GenBank/DDBJ databases">
        <authorList>
            <person name="Sun Q."/>
            <person name="Inoue M."/>
        </authorList>
    </citation>
    <scope>NUCLEOTIDE SEQUENCE</scope>
    <source>
        <strain evidence="13">JCM 17590</strain>
    </source>
</reference>
<evidence type="ECO:0000256" key="6">
    <source>
        <dbReference type="ARBA" id="ARBA00022840"/>
    </source>
</evidence>
<evidence type="ECO:0000259" key="12">
    <source>
        <dbReference type="Pfam" id="PF02782"/>
    </source>
</evidence>
<dbReference type="PANTHER" id="PTHR43095">
    <property type="entry name" value="SUGAR KINASE"/>
    <property type="match status" value="1"/>
</dbReference>
<reference evidence="13" key="1">
    <citation type="journal article" date="2014" name="Int. J. Syst. Evol. Microbiol.">
        <title>Complete genome of a new Firmicutes species belonging to the dominant human colonic microbiota ('Ruminococcus bicirculans') reveals two chromosomes and a selective capacity to utilize plant glucans.</title>
        <authorList>
            <consortium name="NISC Comparative Sequencing Program"/>
            <person name="Wegmann U."/>
            <person name="Louis P."/>
            <person name="Goesmann A."/>
            <person name="Henrissat B."/>
            <person name="Duncan S.H."/>
            <person name="Flint H.J."/>
        </authorList>
    </citation>
    <scope>NUCLEOTIDE SEQUENCE</scope>
    <source>
        <strain evidence="13">JCM 17590</strain>
    </source>
</reference>
<evidence type="ECO:0000256" key="10">
    <source>
        <dbReference type="RuleBase" id="RU364073"/>
    </source>
</evidence>
<dbReference type="InterPro" id="IPR018485">
    <property type="entry name" value="FGGY_C"/>
</dbReference>
<dbReference type="InterPro" id="IPR018483">
    <property type="entry name" value="Carb_kinase_FGGY_CS"/>
</dbReference>